<reference evidence="1" key="4">
    <citation type="submission" date="2019-03" db="UniProtKB">
        <authorList>
            <consortium name="EnsemblPlants"/>
        </authorList>
    </citation>
    <scope>IDENTIFICATION</scope>
</reference>
<accession>A0A453T125</accession>
<keyword evidence="2" id="KW-1185">Reference proteome</keyword>
<dbReference type="Proteomes" id="UP000015105">
    <property type="component" value="Chromosome 7D"/>
</dbReference>
<reference evidence="2" key="1">
    <citation type="journal article" date="2014" name="Science">
        <title>Ancient hybridizations among the ancestral genomes of bread wheat.</title>
        <authorList>
            <consortium name="International Wheat Genome Sequencing Consortium,"/>
            <person name="Marcussen T."/>
            <person name="Sandve S.R."/>
            <person name="Heier L."/>
            <person name="Spannagl M."/>
            <person name="Pfeifer M."/>
            <person name="Jakobsen K.S."/>
            <person name="Wulff B.B."/>
            <person name="Steuernagel B."/>
            <person name="Mayer K.F."/>
            <person name="Olsen O.A."/>
        </authorList>
    </citation>
    <scope>NUCLEOTIDE SEQUENCE [LARGE SCALE GENOMIC DNA]</scope>
    <source>
        <strain evidence="2">cv. AL8/78</strain>
    </source>
</reference>
<evidence type="ECO:0000313" key="2">
    <source>
        <dbReference type="Proteomes" id="UP000015105"/>
    </source>
</evidence>
<name>A0A453T125_AEGTS</name>
<organism evidence="1 2">
    <name type="scientific">Aegilops tauschii subsp. strangulata</name>
    <name type="common">Goatgrass</name>
    <dbReference type="NCBI Taxonomy" id="200361"/>
    <lineage>
        <taxon>Eukaryota</taxon>
        <taxon>Viridiplantae</taxon>
        <taxon>Streptophyta</taxon>
        <taxon>Embryophyta</taxon>
        <taxon>Tracheophyta</taxon>
        <taxon>Spermatophyta</taxon>
        <taxon>Magnoliopsida</taxon>
        <taxon>Liliopsida</taxon>
        <taxon>Poales</taxon>
        <taxon>Poaceae</taxon>
        <taxon>BOP clade</taxon>
        <taxon>Pooideae</taxon>
        <taxon>Triticodae</taxon>
        <taxon>Triticeae</taxon>
        <taxon>Triticinae</taxon>
        <taxon>Aegilops</taxon>
    </lineage>
</organism>
<reference evidence="1" key="5">
    <citation type="journal article" date="2021" name="G3 (Bethesda)">
        <title>Aegilops tauschii genome assembly Aet v5.0 features greater sequence contiguity and improved annotation.</title>
        <authorList>
            <person name="Wang L."/>
            <person name="Zhu T."/>
            <person name="Rodriguez J.C."/>
            <person name="Deal K.R."/>
            <person name="Dubcovsky J."/>
            <person name="McGuire P.E."/>
            <person name="Lux T."/>
            <person name="Spannagl M."/>
            <person name="Mayer K.F.X."/>
            <person name="Baldrich P."/>
            <person name="Meyers B.C."/>
            <person name="Huo N."/>
            <person name="Gu Y.Q."/>
            <person name="Zhou H."/>
            <person name="Devos K.M."/>
            <person name="Bennetzen J.L."/>
            <person name="Unver T."/>
            <person name="Budak H."/>
            <person name="Gulick P.J."/>
            <person name="Galiba G."/>
            <person name="Kalapos B."/>
            <person name="Nelson D.R."/>
            <person name="Li P."/>
            <person name="You F.M."/>
            <person name="Luo M.C."/>
            <person name="Dvorak J."/>
        </authorList>
    </citation>
    <scope>NUCLEOTIDE SEQUENCE [LARGE SCALE GENOMIC DNA]</scope>
    <source>
        <strain evidence="1">cv. AL8/78</strain>
    </source>
</reference>
<sequence length="53" mass="5587">MSSVIFMLENGSALVPAPKKPAYYALGNCEVGEMIEQIGNSVNGISITTLDGR</sequence>
<dbReference type="AlphaFoldDB" id="A0A453T125"/>
<evidence type="ECO:0008006" key="3">
    <source>
        <dbReference type="Google" id="ProtNLM"/>
    </source>
</evidence>
<protein>
    <recommendedName>
        <fullName evidence="3">S-locus receptor kinase C-terminal domain-containing protein</fullName>
    </recommendedName>
</protein>
<dbReference type="Gramene" id="AET7Gv21185800.13">
    <property type="protein sequence ID" value="AET7Gv21185800.13"/>
    <property type="gene ID" value="AET7Gv21185800"/>
</dbReference>
<dbReference type="EnsemblPlants" id="AET7Gv21185800.13">
    <property type="protein sequence ID" value="AET7Gv21185800.13"/>
    <property type="gene ID" value="AET7Gv21185800"/>
</dbReference>
<proteinExistence type="predicted"/>
<reference evidence="1" key="3">
    <citation type="journal article" date="2017" name="Nature">
        <title>Genome sequence of the progenitor of the wheat D genome Aegilops tauschii.</title>
        <authorList>
            <person name="Luo M.C."/>
            <person name="Gu Y.Q."/>
            <person name="Puiu D."/>
            <person name="Wang H."/>
            <person name="Twardziok S.O."/>
            <person name="Deal K.R."/>
            <person name="Huo N."/>
            <person name="Zhu T."/>
            <person name="Wang L."/>
            <person name="Wang Y."/>
            <person name="McGuire P.E."/>
            <person name="Liu S."/>
            <person name="Long H."/>
            <person name="Ramasamy R.K."/>
            <person name="Rodriguez J.C."/>
            <person name="Van S.L."/>
            <person name="Yuan L."/>
            <person name="Wang Z."/>
            <person name="Xia Z."/>
            <person name="Xiao L."/>
            <person name="Anderson O.D."/>
            <person name="Ouyang S."/>
            <person name="Liang Y."/>
            <person name="Zimin A.V."/>
            <person name="Pertea G."/>
            <person name="Qi P."/>
            <person name="Bennetzen J.L."/>
            <person name="Dai X."/>
            <person name="Dawson M.W."/>
            <person name="Muller H.G."/>
            <person name="Kugler K."/>
            <person name="Rivarola-Duarte L."/>
            <person name="Spannagl M."/>
            <person name="Mayer K.F.X."/>
            <person name="Lu F.H."/>
            <person name="Bevan M.W."/>
            <person name="Leroy P."/>
            <person name="Li P."/>
            <person name="You F.M."/>
            <person name="Sun Q."/>
            <person name="Liu Z."/>
            <person name="Lyons E."/>
            <person name="Wicker T."/>
            <person name="Salzberg S.L."/>
            <person name="Devos K.M."/>
            <person name="Dvorak J."/>
        </authorList>
    </citation>
    <scope>NUCLEOTIDE SEQUENCE [LARGE SCALE GENOMIC DNA]</scope>
    <source>
        <strain evidence="1">cv. AL8/78</strain>
    </source>
</reference>
<evidence type="ECO:0000313" key="1">
    <source>
        <dbReference type="EnsemblPlants" id="AET7Gv21185800.13"/>
    </source>
</evidence>
<reference evidence="2" key="2">
    <citation type="journal article" date="2017" name="Nat. Plants">
        <title>The Aegilops tauschii genome reveals multiple impacts of transposons.</title>
        <authorList>
            <person name="Zhao G."/>
            <person name="Zou C."/>
            <person name="Li K."/>
            <person name="Wang K."/>
            <person name="Li T."/>
            <person name="Gao L."/>
            <person name="Zhang X."/>
            <person name="Wang H."/>
            <person name="Yang Z."/>
            <person name="Liu X."/>
            <person name="Jiang W."/>
            <person name="Mao L."/>
            <person name="Kong X."/>
            <person name="Jiao Y."/>
            <person name="Jia J."/>
        </authorList>
    </citation>
    <scope>NUCLEOTIDE SEQUENCE [LARGE SCALE GENOMIC DNA]</scope>
    <source>
        <strain evidence="2">cv. AL8/78</strain>
    </source>
</reference>